<dbReference type="RefSeq" id="WP_388308162.1">
    <property type="nucleotide sequence ID" value="NZ_JBIBDZ010000005.1"/>
</dbReference>
<evidence type="ECO:0000313" key="2">
    <source>
        <dbReference type="EMBL" id="MFF5920569.1"/>
    </source>
</evidence>
<evidence type="ECO:0000256" key="1">
    <source>
        <dbReference type="SAM" id="MobiDB-lite"/>
    </source>
</evidence>
<sequence>MPAVYTTLDLAPAVLPDGDGVLPGAFARPRPRPEDVDLVVDGRALLHRLDESEGADTVSPLAGDLPPALRAEHVRALLDPAAAAGPAASLPGGRRVIYSCPDCEDLGCGAVTAVVEHDGEDVVWRDFAWQTGPTADPAREGYPGVGPYRFHRAAYRTVLRRLGTEPRTEPRTEPVTESRARSRVEPVTEALPELVTGARTKATVEPATGPRTRPRAELATEAPSEPVTAPRTRPRGEPLTEARG</sequence>
<feature type="region of interest" description="Disordered" evidence="1">
    <location>
        <begin position="163"/>
        <end position="244"/>
    </location>
</feature>
<gene>
    <name evidence="2" type="ORF">ACFY8C_19835</name>
</gene>
<name>A0ABW6XT57_9ACTN</name>
<dbReference type="Proteomes" id="UP001602370">
    <property type="component" value="Unassembled WGS sequence"/>
</dbReference>
<dbReference type="EMBL" id="JBIBDZ010000005">
    <property type="protein sequence ID" value="MFF5920569.1"/>
    <property type="molecule type" value="Genomic_DNA"/>
</dbReference>
<feature type="compositionally biased region" description="Basic and acidic residues" evidence="1">
    <location>
        <begin position="163"/>
        <end position="186"/>
    </location>
</feature>
<reference evidence="2 3" key="1">
    <citation type="submission" date="2024-10" db="EMBL/GenBank/DDBJ databases">
        <title>The Natural Products Discovery Center: Release of the First 8490 Sequenced Strains for Exploring Actinobacteria Biosynthetic Diversity.</title>
        <authorList>
            <person name="Kalkreuter E."/>
            <person name="Kautsar S.A."/>
            <person name="Yang D."/>
            <person name="Bader C.D."/>
            <person name="Teijaro C.N."/>
            <person name="Fluegel L."/>
            <person name="Davis C.M."/>
            <person name="Simpson J.R."/>
            <person name="Lauterbach L."/>
            <person name="Steele A.D."/>
            <person name="Gui C."/>
            <person name="Meng S."/>
            <person name="Li G."/>
            <person name="Viehrig K."/>
            <person name="Ye F."/>
            <person name="Su P."/>
            <person name="Kiefer A.F."/>
            <person name="Nichols A."/>
            <person name="Cepeda A.J."/>
            <person name="Yan W."/>
            <person name="Fan B."/>
            <person name="Jiang Y."/>
            <person name="Adhikari A."/>
            <person name="Zheng C.-J."/>
            <person name="Schuster L."/>
            <person name="Cowan T.M."/>
            <person name="Smanski M.J."/>
            <person name="Chevrette M.G."/>
            <person name="De Carvalho L.P.S."/>
            <person name="Shen B."/>
        </authorList>
    </citation>
    <scope>NUCLEOTIDE SEQUENCE [LARGE SCALE GENOMIC DNA]</scope>
    <source>
        <strain evidence="2 3">NPDC012605</strain>
    </source>
</reference>
<evidence type="ECO:0008006" key="4">
    <source>
        <dbReference type="Google" id="ProtNLM"/>
    </source>
</evidence>
<organism evidence="2 3">
    <name type="scientific">Streptomyces flavochromogenes</name>
    <dbReference type="NCBI Taxonomy" id="68199"/>
    <lineage>
        <taxon>Bacteria</taxon>
        <taxon>Bacillati</taxon>
        <taxon>Actinomycetota</taxon>
        <taxon>Actinomycetes</taxon>
        <taxon>Kitasatosporales</taxon>
        <taxon>Streptomycetaceae</taxon>
        <taxon>Streptomyces</taxon>
    </lineage>
</organism>
<feature type="compositionally biased region" description="Basic and acidic residues" evidence="1">
    <location>
        <begin position="234"/>
        <end position="244"/>
    </location>
</feature>
<comment type="caution">
    <text evidence="2">The sequence shown here is derived from an EMBL/GenBank/DDBJ whole genome shotgun (WGS) entry which is preliminary data.</text>
</comment>
<evidence type="ECO:0000313" key="3">
    <source>
        <dbReference type="Proteomes" id="UP001602370"/>
    </source>
</evidence>
<protein>
    <recommendedName>
        <fullName evidence="4">Oxidoreductase</fullName>
    </recommendedName>
</protein>
<accession>A0ABW6XT57</accession>
<proteinExistence type="predicted"/>
<keyword evidence="3" id="KW-1185">Reference proteome</keyword>